<sequence>MRGFFEEHGIGYVFAVGVNFAVPTSVGPIRADVLAAKKVPKRAWNRLSGGQGAKGPRVYDWALVATSNPRHHLLVRRSIADPTDLAYFYAYAPSGRSMALADLVAIAGIRWTVEEDFANGKDAVGLDHTQARRYRSWRRHVVLAMAALALLSVIASLDRRDHPAPVLPTSPTAEPPTDFGRIALTVTETRRLFQLFT</sequence>
<proteinExistence type="predicted"/>
<reference evidence="4" key="1">
    <citation type="journal article" date="2019" name="Int. J. Syst. Evol. Microbiol.">
        <title>The Global Catalogue of Microorganisms (GCM) 10K type strain sequencing project: providing services to taxonomists for standard genome sequencing and annotation.</title>
        <authorList>
            <consortium name="The Broad Institute Genomics Platform"/>
            <consortium name="The Broad Institute Genome Sequencing Center for Infectious Disease"/>
            <person name="Wu L."/>
            <person name="Ma J."/>
        </authorList>
    </citation>
    <scope>NUCLEOTIDE SEQUENCE [LARGE SCALE GENOMIC DNA]</scope>
    <source>
        <strain evidence="4">CGMCC 4.7020</strain>
    </source>
</reference>
<evidence type="ECO:0000313" key="4">
    <source>
        <dbReference type="Proteomes" id="UP001597058"/>
    </source>
</evidence>
<feature type="transmembrane region" description="Helical" evidence="1">
    <location>
        <begin position="140"/>
        <end position="157"/>
    </location>
</feature>
<name>A0ABW3XU65_9ACTN</name>
<dbReference type="Proteomes" id="UP001597058">
    <property type="component" value="Unassembled WGS sequence"/>
</dbReference>
<evidence type="ECO:0000256" key="1">
    <source>
        <dbReference type="SAM" id="Phobius"/>
    </source>
</evidence>
<dbReference type="RefSeq" id="WP_381239312.1">
    <property type="nucleotide sequence ID" value="NZ_JBHSKH010000071.1"/>
</dbReference>
<dbReference type="Pfam" id="PF01609">
    <property type="entry name" value="DDE_Tnp_1"/>
    <property type="match status" value="1"/>
</dbReference>
<dbReference type="EMBL" id="JBHTMM010000103">
    <property type="protein sequence ID" value="MFD1312094.1"/>
    <property type="molecule type" value="Genomic_DNA"/>
</dbReference>
<keyword evidence="1" id="KW-1133">Transmembrane helix</keyword>
<keyword evidence="4" id="KW-1185">Reference proteome</keyword>
<evidence type="ECO:0000313" key="3">
    <source>
        <dbReference type="EMBL" id="MFD1312094.1"/>
    </source>
</evidence>
<protein>
    <submittedName>
        <fullName evidence="3">Transposase</fullName>
    </submittedName>
</protein>
<comment type="caution">
    <text evidence="3">The sequence shown here is derived from an EMBL/GenBank/DDBJ whole genome shotgun (WGS) entry which is preliminary data.</text>
</comment>
<accession>A0ABW3XU65</accession>
<dbReference type="SUPFAM" id="SSF53098">
    <property type="entry name" value="Ribonuclease H-like"/>
    <property type="match status" value="1"/>
</dbReference>
<dbReference type="InterPro" id="IPR002559">
    <property type="entry name" value="Transposase_11"/>
</dbReference>
<keyword evidence="1" id="KW-0812">Transmembrane</keyword>
<evidence type="ECO:0000259" key="2">
    <source>
        <dbReference type="Pfam" id="PF01609"/>
    </source>
</evidence>
<feature type="domain" description="Transposase IS4-like" evidence="2">
    <location>
        <begin position="53"/>
        <end position="149"/>
    </location>
</feature>
<keyword evidence="1" id="KW-0472">Membrane</keyword>
<dbReference type="InterPro" id="IPR012337">
    <property type="entry name" value="RNaseH-like_sf"/>
</dbReference>
<gene>
    <name evidence="3" type="ORF">ACFQ5X_40655</name>
</gene>
<organism evidence="3 4">
    <name type="scientific">Streptomyces kaempferi</name>
    <dbReference type="NCBI Taxonomy" id="333725"/>
    <lineage>
        <taxon>Bacteria</taxon>
        <taxon>Bacillati</taxon>
        <taxon>Actinomycetota</taxon>
        <taxon>Actinomycetes</taxon>
        <taxon>Kitasatosporales</taxon>
        <taxon>Streptomycetaceae</taxon>
        <taxon>Streptomyces</taxon>
    </lineage>
</organism>